<feature type="transmembrane region" description="Helical" evidence="1">
    <location>
        <begin position="93"/>
        <end position="114"/>
    </location>
</feature>
<dbReference type="Proteomes" id="UP001141327">
    <property type="component" value="Unassembled WGS sequence"/>
</dbReference>
<proteinExistence type="predicted"/>
<dbReference type="EMBL" id="JAPMOS010000004">
    <property type="protein sequence ID" value="KAJ4462100.1"/>
    <property type="molecule type" value="Genomic_DNA"/>
</dbReference>
<sequence>MGWRREFFSASTSLLSFSEVILSQISFHVMSEERAVGLIFGFWIHNLLTSAILSFLPAFPLLGVLGNLVVMVAVVPAVVYSTPIAILRAFLQLFGFLVPIVLLLKGLQLVYLVVLANRRLTQWQERSSSHAPRVVILTVALVGLAVLGAIYGPLFASKTLAIPLACLYTMQLTLLAVFAVFVLCLPAGMISDFGMMALLFAYTAWQASREAHWSSPIVEPKPQPTWLTATALVAQKAAVTVTSLLCRTTGGKVFPFCLEELVPGLPEPPSLFNTYGGLAFSVVVGLLCLGSMRHVARTYGDSDDEQDERRRGTSFLCRVGGRIGGASFVTLLSLTGHWKIPGSPLLWRGAQSILEIALFVKEMRDIERQGI</sequence>
<organism evidence="2 3">
    <name type="scientific">Paratrimastix pyriformis</name>
    <dbReference type="NCBI Taxonomy" id="342808"/>
    <lineage>
        <taxon>Eukaryota</taxon>
        <taxon>Metamonada</taxon>
        <taxon>Preaxostyla</taxon>
        <taxon>Paratrimastigidae</taxon>
        <taxon>Paratrimastix</taxon>
    </lineage>
</organism>
<feature type="transmembrane region" description="Helical" evidence="1">
    <location>
        <begin position="134"/>
        <end position="154"/>
    </location>
</feature>
<keyword evidence="1" id="KW-0812">Transmembrane</keyword>
<reference evidence="2" key="1">
    <citation type="journal article" date="2022" name="bioRxiv">
        <title>Genomics of Preaxostyla Flagellates Illuminates Evolutionary Transitions and the Path Towards Mitochondrial Loss.</title>
        <authorList>
            <person name="Novak L.V.F."/>
            <person name="Treitli S.C."/>
            <person name="Pyrih J."/>
            <person name="Halakuc P."/>
            <person name="Pipaliya S.V."/>
            <person name="Vacek V."/>
            <person name="Brzon O."/>
            <person name="Soukal P."/>
            <person name="Eme L."/>
            <person name="Dacks J.B."/>
            <person name="Karnkowska A."/>
            <person name="Elias M."/>
            <person name="Hampl V."/>
        </authorList>
    </citation>
    <scope>NUCLEOTIDE SEQUENCE</scope>
    <source>
        <strain evidence="2">RCP-MX</strain>
    </source>
</reference>
<keyword evidence="1" id="KW-0472">Membrane</keyword>
<name>A0ABQ8USI8_9EUKA</name>
<feature type="transmembrane region" description="Helical" evidence="1">
    <location>
        <begin position="68"/>
        <end position="87"/>
    </location>
</feature>
<evidence type="ECO:0000313" key="3">
    <source>
        <dbReference type="Proteomes" id="UP001141327"/>
    </source>
</evidence>
<feature type="transmembrane region" description="Helical" evidence="1">
    <location>
        <begin position="38"/>
        <end position="56"/>
    </location>
</feature>
<evidence type="ECO:0000256" key="1">
    <source>
        <dbReference type="SAM" id="Phobius"/>
    </source>
</evidence>
<gene>
    <name evidence="2" type="ORF">PAPYR_1274</name>
</gene>
<evidence type="ECO:0000313" key="2">
    <source>
        <dbReference type="EMBL" id="KAJ4462100.1"/>
    </source>
</evidence>
<feature type="transmembrane region" description="Helical" evidence="1">
    <location>
        <begin position="271"/>
        <end position="289"/>
    </location>
</feature>
<protein>
    <submittedName>
        <fullName evidence="2">Uncharacterized protein</fullName>
    </submittedName>
</protein>
<keyword evidence="1" id="KW-1133">Transmembrane helix</keyword>
<keyword evidence="3" id="KW-1185">Reference proteome</keyword>
<feature type="transmembrane region" description="Helical" evidence="1">
    <location>
        <begin position="160"/>
        <end position="183"/>
    </location>
</feature>
<accession>A0ABQ8USI8</accession>
<comment type="caution">
    <text evidence="2">The sequence shown here is derived from an EMBL/GenBank/DDBJ whole genome shotgun (WGS) entry which is preliminary data.</text>
</comment>